<accession>A0ABX2J1P6</accession>
<reference evidence="1 2" key="1">
    <citation type="journal article" date="2020" name="Science">
        <title>Unexpected conservation and global transmission of agrobacterial virulence plasmids.</title>
        <authorList>
            <person name="Weisberg A.J."/>
            <person name="Davis E.W. 2nd"/>
            <person name="Tabima J."/>
            <person name="Belcher M.S."/>
            <person name="Miller M."/>
            <person name="Kuo C.H."/>
            <person name="Loper J.E."/>
            <person name="Grunwald N.J."/>
            <person name="Putnam M.L."/>
            <person name="Chang J.H."/>
        </authorList>
    </citation>
    <scope>NUCLEOTIDE SEQUENCE [LARGE SCALE GENOMIC DNA]</scope>
    <source>
        <strain evidence="1 2">A19/93</strain>
    </source>
</reference>
<comment type="caution">
    <text evidence="1">The sequence shown here is derived from an EMBL/GenBank/DDBJ whole genome shotgun (WGS) entry which is preliminary data.</text>
</comment>
<dbReference type="Proteomes" id="UP000822331">
    <property type="component" value="Unassembled WGS sequence"/>
</dbReference>
<dbReference type="InterPro" id="IPR056209">
    <property type="entry name" value="SU10_adaptor"/>
</dbReference>
<organism evidence="1 2">
    <name type="scientific">Agrobacterium rubi</name>
    <dbReference type="NCBI Taxonomy" id="28099"/>
    <lineage>
        <taxon>Bacteria</taxon>
        <taxon>Pseudomonadati</taxon>
        <taxon>Pseudomonadota</taxon>
        <taxon>Alphaproteobacteria</taxon>
        <taxon>Hyphomicrobiales</taxon>
        <taxon>Rhizobiaceae</taxon>
        <taxon>Rhizobium/Agrobacterium group</taxon>
        <taxon>Agrobacterium</taxon>
    </lineage>
</organism>
<proteinExistence type="predicted"/>
<protein>
    <submittedName>
        <fullName evidence="1">Uncharacterized protein</fullName>
    </submittedName>
</protein>
<sequence>MKILDIVNAVCDVVKLDHFDSVYGANDENAQTMVTLATEAGSEIARRVDWRDLVKTFVAATSPATFPADFERVIQGGSVMTAAGEFMRPVTNRGQWSFIKVHPSAQPYYFLSEAGIEFSPAVSAAGASLLYLSDKWVKLANGTTSNVIQGDDNETVFPSELMMKNLIWRWRRHKGLDYSDQLAEFEADLAQFETSDKAA</sequence>
<evidence type="ECO:0000313" key="2">
    <source>
        <dbReference type="Proteomes" id="UP000822331"/>
    </source>
</evidence>
<keyword evidence="2" id="KW-1185">Reference proteome</keyword>
<dbReference type="RefSeq" id="WP_174003082.1">
    <property type="nucleotide sequence ID" value="NZ_JAAMCP010000001.1"/>
</dbReference>
<dbReference type="Pfam" id="PF24175">
    <property type="entry name" value="SU10_adaptor"/>
    <property type="match status" value="1"/>
</dbReference>
<evidence type="ECO:0000313" key="1">
    <source>
        <dbReference type="EMBL" id="NTF35563.1"/>
    </source>
</evidence>
<name>A0ABX2J1P6_9HYPH</name>
<gene>
    <name evidence="1" type="ORF">G6L72_02390</name>
</gene>
<dbReference type="EMBL" id="JAAMCP010000001">
    <property type="protein sequence ID" value="NTF35563.1"/>
    <property type="molecule type" value="Genomic_DNA"/>
</dbReference>